<evidence type="ECO:0000313" key="3">
    <source>
        <dbReference type="Proteomes" id="UP001219525"/>
    </source>
</evidence>
<name>A0AAD6YHY9_9AGAR</name>
<reference evidence="2" key="1">
    <citation type="submission" date="2023-03" db="EMBL/GenBank/DDBJ databases">
        <title>Massive genome expansion in bonnet fungi (Mycena s.s.) driven by repeated elements and novel gene families across ecological guilds.</title>
        <authorList>
            <consortium name="Lawrence Berkeley National Laboratory"/>
            <person name="Harder C.B."/>
            <person name="Miyauchi S."/>
            <person name="Viragh M."/>
            <person name="Kuo A."/>
            <person name="Thoen E."/>
            <person name="Andreopoulos B."/>
            <person name="Lu D."/>
            <person name="Skrede I."/>
            <person name="Drula E."/>
            <person name="Henrissat B."/>
            <person name="Morin E."/>
            <person name="Kohler A."/>
            <person name="Barry K."/>
            <person name="LaButti K."/>
            <person name="Morin E."/>
            <person name="Salamov A."/>
            <person name="Lipzen A."/>
            <person name="Mereny Z."/>
            <person name="Hegedus B."/>
            <person name="Baldrian P."/>
            <person name="Stursova M."/>
            <person name="Weitz H."/>
            <person name="Taylor A."/>
            <person name="Grigoriev I.V."/>
            <person name="Nagy L.G."/>
            <person name="Martin F."/>
            <person name="Kauserud H."/>
        </authorList>
    </citation>
    <scope>NUCLEOTIDE SEQUENCE</scope>
    <source>
        <strain evidence="2">9144</strain>
    </source>
</reference>
<dbReference type="AlphaFoldDB" id="A0AAD6YHY9"/>
<evidence type="ECO:0000256" key="1">
    <source>
        <dbReference type="SAM" id="SignalP"/>
    </source>
</evidence>
<gene>
    <name evidence="2" type="ORF">GGX14DRAFT_669300</name>
</gene>
<evidence type="ECO:0000313" key="2">
    <source>
        <dbReference type="EMBL" id="KAJ7221291.1"/>
    </source>
</evidence>
<feature type="signal peptide" evidence="1">
    <location>
        <begin position="1"/>
        <end position="18"/>
    </location>
</feature>
<dbReference type="Proteomes" id="UP001219525">
    <property type="component" value="Unassembled WGS sequence"/>
</dbReference>
<protein>
    <submittedName>
        <fullName evidence="2">Uncharacterized protein</fullName>
    </submittedName>
</protein>
<keyword evidence="1" id="KW-0732">Signal</keyword>
<feature type="chain" id="PRO_5042140301" evidence="1">
    <location>
        <begin position="19"/>
        <end position="112"/>
    </location>
</feature>
<comment type="caution">
    <text evidence="2">The sequence shown here is derived from an EMBL/GenBank/DDBJ whole genome shotgun (WGS) entry which is preliminary data.</text>
</comment>
<accession>A0AAD6YHY9</accession>
<dbReference type="EMBL" id="JARJCW010000008">
    <property type="protein sequence ID" value="KAJ7221291.1"/>
    <property type="molecule type" value="Genomic_DNA"/>
</dbReference>
<proteinExistence type="predicted"/>
<organism evidence="2 3">
    <name type="scientific">Mycena pura</name>
    <dbReference type="NCBI Taxonomy" id="153505"/>
    <lineage>
        <taxon>Eukaryota</taxon>
        <taxon>Fungi</taxon>
        <taxon>Dikarya</taxon>
        <taxon>Basidiomycota</taxon>
        <taxon>Agaricomycotina</taxon>
        <taxon>Agaricomycetes</taxon>
        <taxon>Agaricomycetidae</taxon>
        <taxon>Agaricales</taxon>
        <taxon>Marasmiineae</taxon>
        <taxon>Mycenaceae</taxon>
        <taxon>Mycena</taxon>
    </lineage>
</organism>
<sequence>MLFAKSLAIVALGAVSFASPVAKPAPAPAAALVDVAPAPRQNAILTGSLFQAFQTVHTAVEALIPGLDTIIAASAHHGTRVPAVPWHGKIEHGGSNGAVSGTVGFGRGIGFE</sequence>
<keyword evidence="3" id="KW-1185">Reference proteome</keyword>